<evidence type="ECO:0000313" key="3">
    <source>
        <dbReference type="Proteomes" id="UP001190700"/>
    </source>
</evidence>
<dbReference type="AlphaFoldDB" id="A0AAE0GN90"/>
<reference evidence="2 3" key="1">
    <citation type="journal article" date="2015" name="Genome Biol. Evol.">
        <title>Comparative Genomics of a Bacterivorous Green Alga Reveals Evolutionary Causalities and Consequences of Phago-Mixotrophic Mode of Nutrition.</title>
        <authorList>
            <person name="Burns J.A."/>
            <person name="Paasch A."/>
            <person name="Narechania A."/>
            <person name="Kim E."/>
        </authorList>
    </citation>
    <scope>NUCLEOTIDE SEQUENCE [LARGE SCALE GENOMIC DNA]</scope>
    <source>
        <strain evidence="2 3">PLY_AMNH</strain>
    </source>
</reference>
<gene>
    <name evidence="2" type="ORF">CYMTET_10952</name>
</gene>
<keyword evidence="3" id="KW-1185">Reference proteome</keyword>
<evidence type="ECO:0000313" key="2">
    <source>
        <dbReference type="EMBL" id="KAK3281246.1"/>
    </source>
</evidence>
<dbReference type="InterPro" id="IPR029249">
    <property type="entry name" value="Rotatin_N"/>
</dbReference>
<sequence>MDLASDVQTKQTTTRTIVTTTRTIVGEISSKSLDPRNVLLPLESKINAASGSILSLIDKLAHEVPEVRVRSLNSLIFKLDHGLVTVGSLAREDRLLRNLLNWFNFDECSPEELVFSLLLRVSRHHIAAAKLVSIGADQFLREMRKYSDTRLHDSIDAVLTALHSLRPEDYEVSQPELHPTAKTVVYEDQPASVVSVEKVSSSGEASRQYVSPQRVSGAYGSLGVPKVDAGASAFNFDRKPEDALSAEGSASDWELARAHIGAGNEQYLFEINVRLQFSDEPTVLSGALHELRDIVICDFPPEAILQRAGLLENVLSLLHTADDCHHLAPLTLEILLSFICRLRETLSHTRDPGYAMPAEKHEPQEAAAERRLNYPPVRGSAWHGPGATYVDGLDDEPSLVPVLPAVHLVALNVISLLRETRLLRWSLPVLSAALPLLHLQPRAPLPRAGGRKSHRSPFVPLSPACFRVFARRPRER</sequence>
<feature type="domain" description="Rotatin N-terminal" evidence="1">
    <location>
        <begin position="66"/>
        <end position="161"/>
    </location>
</feature>
<dbReference type="PANTHER" id="PTHR31691:SF1">
    <property type="entry name" value="ROTATIN"/>
    <property type="match status" value="1"/>
</dbReference>
<dbReference type="GO" id="GO:0036064">
    <property type="term" value="C:ciliary basal body"/>
    <property type="evidence" value="ECO:0007669"/>
    <property type="project" value="InterPro"/>
</dbReference>
<protein>
    <recommendedName>
        <fullName evidence="1">Rotatin N-terminal domain-containing protein</fullName>
    </recommendedName>
</protein>
<dbReference type="Pfam" id="PF14726">
    <property type="entry name" value="RTTN_N"/>
    <property type="match status" value="1"/>
</dbReference>
<dbReference type="GO" id="GO:0044782">
    <property type="term" value="P:cilium organization"/>
    <property type="evidence" value="ECO:0007669"/>
    <property type="project" value="InterPro"/>
</dbReference>
<dbReference type="Proteomes" id="UP001190700">
    <property type="component" value="Unassembled WGS sequence"/>
</dbReference>
<organism evidence="2 3">
    <name type="scientific">Cymbomonas tetramitiformis</name>
    <dbReference type="NCBI Taxonomy" id="36881"/>
    <lineage>
        <taxon>Eukaryota</taxon>
        <taxon>Viridiplantae</taxon>
        <taxon>Chlorophyta</taxon>
        <taxon>Pyramimonadophyceae</taxon>
        <taxon>Pyramimonadales</taxon>
        <taxon>Pyramimonadaceae</taxon>
        <taxon>Cymbomonas</taxon>
    </lineage>
</organism>
<proteinExistence type="predicted"/>
<dbReference type="PANTHER" id="PTHR31691">
    <property type="entry name" value="ROTATIN"/>
    <property type="match status" value="1"/>
</dbReference>
<comment type="caution">
    <text evidence="2">The sequence shown here is derived from an EMBL/GenBank/DDBJ whole genome shotgun (WGS) entry which is preliminary data.</text>
</comment>
<evidence type="ECO:0000259" key="1">
    <source>
        <dbReference type="Pfam" id="PF14726"/>
    </source>
</evidence>
<dbReference type="InterPro" id="IPR030791">
    <property type="entry name" value="Rotatin"/>
</dbReference>
<accession>A0AAE0GN90</accession>
<name>A0AAE0GN90_9CHLO</name>
<dbReference type="EMBL" id="LGRX02003926">
    <property type="protein sequence ID" value="KAK3281246.1"/>
    <property type="molecule type" value="Genomic_DNA"/>
</dbReference>